<keyword evidence="3 6" id="KW-0812">Transmembrane</keyword>
<dbReference type="PANTHER" id="PTHR23427">
    <property type="entry name" value="SURFEIT LOCUS PROTEIN"/>
    <property type="match status" value="1"/>
</dbReference>
<proteinExistence type="inferred from homology"/>
<evidence type="ECO:0000256" key="4">
    <source>
        <dbReference type="ARBA" id="ARBA00022989"/>
    </source>
</evidence>
<name>A0A5S3US37_9GAMM</name>
<dbReference type="Pfam" id="PF02104">
    <property type="entry name" value="SURF1"/>
    <property type="match status" value="1"/>
</dbReference>
<dbReference type="GO" id="GO:0005886">
    <property type="term" value="C:plasma membrane"/>
    <property type="evidence" value="ECO:0007669"/>
    <property type="project" value="UniProtKB-SubCell"/>
</dbReference>
<feature type="transmembrane region" description="Helical" evidence="6">
    <location>
        <begin position="218"/>
        <end position="237"/>
    </location>
</feature>
<comment type="similarity">
    <text evidence="2 6">Belongs to the SURF1 family.</text>
</comment>
<protein>
    <recommendedName>
        <fullName evidence="6">SURF1-like protein</fullName>
    </recommendedName>
</protein>
<reference evidence="7 8" key="1">
    <citation type="submission" date="2019-10" db="EMBL/GenBank/DDBJ databases">
        <title>Pseudoalteromonas rubra S4059.</title>
        <authorList>
            <person name="Paulsen S."/>
            <person name="Wang X."/>
        </authorList>
    </citation>
    <scope>NUCLEOTIDE SEQUENCE [LARGE SCALE GENOMIC DNA]</scope>
    <source>
        <strain evidence="7 8">S4059</strain>
    </source>
</reference>
<accession>A0A5S3US37</accession>
<evidence type="ECO:0000256" key="3">
    <source>
        <dbReference type="ARBA" id="ARBA00022692"/>
    </source>
</evidence>
<dbReference type="STRING" id="43658.AT705_13550"/>
<keyword evidence="5 6" id="KW-0472">Membrane</keyword>
<dbReference type="PROSITE" id="PS50895">
    <property type="entry name" value="SURF1"/>
    <property type="match status" value="1"/>
</dbReference>
<dbReference type="PANTHER" id="PTHR23427:SF2">
    <property type="entry name" value="SURFEIT LOCUS PROTEIN 1"/>
    <property type="match status" value="1"/>
</dbReference>
<evidence type="ECO:0000256" key="5">
    <source>
        <dbReference type="ARBA" id="ARBA00023136"/>
    </source>
</evidence>
<feature type="transmembrane region" description="Helical" evidence="6">
    <location>
        <begin position="12"/>
        <end position="35"/>
    </location>
</feature>
<comment type="subcellular location">
    <subcellularLocation>
        <location evidence="6">Cell membrane</location>
        <topology evidence="6">Multi-pass membrane protein</topology>
    </subcellularLocation>
    <subcellularLocation>
        <location evidence="1">Membrane</location>
    </subcellularLocation>
</comment>
<dbReference type="CDD" id="cd06662">
    <property type="entry name" value="SURF1"/>
    <property type="match status" value="1"/>
</dbReference>
<dbReference type="InterPro" id="IPR045214">
    <property type="entry name" value="Surf1/Surf4"/>
</dbReference>
<dbReference type="AlphaFoldDB" id="A0A5S3US37"/>
<organism evidence="7 8">
    <name type="scientific">Pseudoalteromonas rubra</name>
    <dbReference type="NCBI Taxonomy" id="43658"/>
    <lineage>
        <taxon>Bacteria</taxon>
        <taxon>Pseudomonadati</taxon>
        <taxon>Pseudomonadota</taxon>
        <taxon>Gammaproteobacteria</taxon>
        <taxon>Alteromonadales</taxon>
        <taxon>Pseudoalteromonadaceae</taxon>
        <taxon>Pseudoalteromonas</taxon>
    </lineage>
</organism>
<gene>
    <name evidence="7" type="ORF">CWC22_001520</name>
</gene>
<evidence type="ECO:0000256" key="1">
    <source>
        <dbReference type="ARBA" id="ARBA00004370"/>
    </source>
</evidence>
<evidence type="ECO:0000313" key="8">
    <source>
        <dbReference type="Proteomes" id="UP000305729"/>
    </source>
</evidence>
<keyword evidence="6" id="KW-1003">Cell membrane</keyword>
<dbReference type="EMBL" id="CP045429">
    <property type="protein sequence ID" value="QPB81753.1"/>
    <property type="molecule type" value="Genomic_DNA"/>
</dbReference>
<sequence length="243" mass="27248">MTQISISRSKVSAYCTVLAVSLVVCTCLALSVWQWQRAALKAHLLEKRQSGPVIADFNASTDLQNQRALEGQQFRLHGHFDDSRYWLLDNQIVNGTPGYDVISLFRPVYSEEWLVVNLGFIPATHSRTVLPQVALPSSLQTVNVEFKIGKWAGFTLATQPDLNAAQPELIQYLDHAYFVAQTQRPVAASLAYASDPITNDIQPHYEAVVMGPDKHRAYALQWFLLAVAAMVVPYLAYKRKNDE</sequence>
<dbReference type="InterPro" id="IPR002994">
    <property type="entry name" value="Surf1/Shy1"/>
</dbReference>
<evidence type="ECO:0000256" key="2">
    <source>
        <dbReference type="ARBA" id="ARBA00007165"/>
    </source>
</evidence>
<keyword evidence="4 6" id="KW-1133">Transmembrane helix</keyword>
<evidence type="ECO:0000313" key="7">
    <source>
        <dbReference type="EMBL" id="QPB81753.1"/>
    </source>
</evidence>
<dbReference type="Proteomes" id="UP000305729">
    <property type="component" value="Chromosome 1"/>
</dbReference>
<evidence type="ECO:0000256" key="6">
    <source>
        <dbReference type="RuleBase" id="RU363076"/>
    </source>
</evidence>